<proteinExistence type="predicted"/>
<dbReference type="GO" id="GO:0000118">
    <property type="term" value="C:histone deacetylase complex"/>
    <property type="evidence" value="ECO:0007669"/>
    <property type="project" value="TreeGrafter"/>
</dbReference>
<protein>
    <submittedName>
        <fullName evidence="6">Paired amphipathic helix protein Sin3-like 1</fullName>
    </submittedName>
</protein>
<evidence type="ECO:0000313" key="7">
    <source>
        <dbReference type="Proteomes" id="UP000289340"/>
    </source>
</evidence>
<accession>A0A445JKN5</accession>
<dbReference type="Gene3D" id="1.20.1160.11">
    <property type="entry name" value="Paired amphipathic helix"/>
    <property type="match status" value="1"/>
</dbReference>
<dbReference type="InterPro" id="IPR039774">
    <property type="entry name" value="Sin3-like"/>
</dbReference>
<comment type="caution">
    <text evidence="6">The sequence shown here is derived from an EMBL/GenBank/DDBJ whole genome shotgun (WGS) entry which is preliminary data.</text>
</comment>
<dbReference type="PANTHER" id="PTHR12346">
    <property type="entry name" value="SIN3B-RELATED"/>
    <property type="match status" value="1"/>
</dbReference>
<dbReference type="InterPro" id="IPR003822">
    <property type="entry name" value="PAH"/>
</dbReference>
<reference evidence="6 7" key="1">
    <citation type="submission" date="2018-09" db="EMBL/GenBank/DDBJ databases">
        <title>A high-quality reference genome of wild soybean provides a powerful tool to mine soybean genomes.</title>
        <authorList>
            <person name="Xie M."/>
            <person name="Chung C.Y.L."/>
            <person name="Li M.-W."/>
            <person name="Wong F.-L."/>
            <person name="Chan T.-F."/>
            <person name="Lam H.-M."/>
        </authorList>
    </citation>
    <scope>NUCLEOTIDE SEQUENCE [LARGE SCALE GENOMIC DNA]</scope>
    <source>
        <strain evidence="7">cv. W05</strain>
        <tissue evidence="6">Hypocotyl of etiolated seedlings</tissue>
    </source>
</reference>
<evidence type="ECO:0000256" key="3">
    <source>
        <dbReference type="ARBA" id="ARBA00023242"/>
    </source>
</evidence>
<gene>
    <name evidence="6" type="ORF">D0Y65_021732</name>
</gene>
<dbReference type="GO" id="GO:0000122">
    <property type="term" value="P:negative regulation of transcription by RNA polymerase II"/>
    <property type="evidence" value="ECO:0007669"/>
    <property type="project" value="TreeGrafter"/>
</dbReference>
<evidence type="ECO:0000256" key="1">
    <source>
        <dbReference type="ARBA" id="ARBA00004123"/>
    </source>
</evidence>
<dbReference type="GO" id="GO:0003714">
    <property type="term" value="F:transcription corepressor activity"/>
    <property type="evidence" value="ECO:0007669"/>
    <property type="project" value="InterPro"/>
</dbReference>
<sequence>MRAGNSDIYGFLEPQSIQRSGQSQFESESYIKTWMQSSKRDVYLGAYLNGGHWQMVVILPKEHLVFWFCSLYKRPGNYLKEIINSLNQRLLLGGLSSRHFFQYQIMSVSGQKITIMDALQYMKEVQSAFYDNREKFDKFMDVMKDYKFHRIDVGIVVEKMEAILKDHGDLILGFNKFLPKGYEILLLDEGEDGFGNASKYLKKIQILLTNNIVSSPRRKRIDVGIVVEKMEEILKDNGDLILGFNKFLPKGYEILLLDEGKDGFGNASKYLKKIQMYRLESCPQDAQWTQRSPTRPWGFQLWLRASVVLQGARSPPARNRAHKTPSGPEEVQQGPGVSSSRSRLQDTQWTRRSPTGSWSCQALITGLCEFYGVPVAPNKVIRPPTNRAFIKKYYVPRQAQGETPQQHEDGRQRATNALPSPLEFTSAHPQKGAKALLLSTTPLFVTVSQESGGMRSHMTVGSPNSLPFSTGDIPPHMNKEEKTETPSFLSKNTTLEKILLYFNDPSSLEPERLKALRIQWAHYYLRVRDQT</sequence>
<dbReference type="EMBL" id="QZWG01000008">
    <property type="protein sequence ID" value="RZB98979.1"/>
    <property type="molecule type" value="Genomic_DNA"/>
</dbReference>
<comment type="subcellular location">
    <subcellularLocation>
        <location evidence="1 4">Nucleus</location>
    </subcellularLocation>
</comment>
<evidence type="ECO:0000256" key="5">
    <source>
        <dbReference type="SAM" id="MobiDB-lite"/>
    </source>
</evidence>
<dbReference type="AlphaFoldDB" id="A0A445JKN5"/>
<dbReference type="InterPro" id="IPR036600">
    <property type="entry name" value="PAH_sf"/>
</dbReference>
<keyword evidence="2" id="KW-0678">Repressor</keyword>
<dbReference type="Proteomes" id="UP000289340">
    <property type="component" value="Chromosome 8"/>
</dbReference>
<dbReference type="PANTHER" id="PTHR12346:SF0">
    <property type="entry name" value="SIN3A, ISOFORM G"/>
    <property type="match status" value="1"/>
</dbReference>
<dbReference type="Pfam" id="PF02671">
    <property type="entry name" value="PAH"/>
    <property type="match status" value="2"/>
</dbReference>
<dbReference type="PROSITE" id="PS51477">
    <property type="entry name" value="PAH"/>
    <property type="match status" value="1"/>
</dbReference>
<organism evidence="6 7">
    <name type="scientific">Glycine soja</name>
    <name type="common">Wild soybean</name>
    <dbReference type="NCBI Taxonomy" id="3848"/>
    <lineage>
        <taxon>Eukaryota</taxon>
        <taxon>Viridiplantae</taxon>
        <taxon>Streptophyta</taxon>
        <taxon>Embryophyta</taxon>
        <taxon>Tracheophyta</taxon>
        <taxon>Spermatophyta</taxon>
        <taxon>Magnoliopsida</taxon>
        <taxon>eudicotyledons</taxon>
        <taxon>Gunneridae</taxon>
        <taxon>Pentapetalae</taxon>
        <taxon>rosids</taxon>
        <taxon>fabids</taxon>
        <taxon>Fabales</taxon>
        <taxon>Fabaceae</taxon>
        <taxon>Papilionoideae</taxon>
        <taxon>50 kb inversion clade</taxon>
        <taxon>NPAAA clade</taxon>
        <taxon>indigoferoid/millettioid clade</taxon>
        <taxon>Phaseoleae</taxon>
        <taxon>Glycine</taxon>
        <taxon>Glycine subgen. Soja</taxon>
    </lineage>
</organism>
<keyword evidence="3 4" id="KW-0539">Nucleus</keyword>
<name>A0A445JKN5_GLYSO</name>
<evidence type="ECO:0000313" key="6">
    <source>
        <dbReference type="EMBL" id="RZB98979.1"/>
    </source>
</evidence>
<evidence type="ECO:0000256" key="2">
    <source>
        <dbReference type="ARBA" id="ARBA00022491"/>
    </source>
</evidence>
<keyword evidence="7" id="KW-1185">Reference proteome</keyword>
<dbReference type="FunFam" id="1.20.1160.11:FF:000001">
    <property type="entry name" value="Paired amphipathic helix protein Sin3"/>
    <property type="match status" value="1"/>
</dbReference>
<dbReference type="GO" id="GO:0000785">
    <property type="term" value="C:chromatin"/>
    <property type="evidence" value="ECO:0007669"/>
    <property type="project" value="TreeGrafter"/>
</dbReference>
<evidence type="ECO:0000256" key="4">
    <source>
        <dbReference type="PROSITE-ProRule" id="PRU00810"/>
    </source>
</evidence>
<feature type="compositionally biased region" description="Polar residues" evidence="5">
    <location>
        <begin position="335"/>
        <end position="355"/>
    </location>
</feature>
<dbReference type="SUPFAM" id="SSF47762">
    <property type="entry name" value="PAH2 domain"/>
    <property type="match status" value="2"/>
</dbReference>
<feature type="region of interest" description="Disordered" evidence="5">
    <location>
        <begin position="313"/>
        <end position="355"/>
    </location>
</feature>